<organism evidence="7 8">
    <name type="scientific">Thermomicrobium roseum (strain ATCC 27502 / DSM 5159 / P-2)</name>
    <dbReference type="NCBI Taxonomy" id="309801"/>
    <lineage>
        <taxon>Bacteria</taxon>
        <taxon>Pseudomonadati</taxon>
        <taxon>Thermomicrobiota</taxon>
        <taxon>Thermomicrobia</taxon>
        <taxon>Thermomicrobiales</taxon>
        <taxon>Thermomicrobiaceae</taxon>
        <taxon>Thermomicrobium</taxon>
    </lineage>
</organism>
<dbReference type="OrthoDB" id="3809447at2"/>
<dbReference type="AlphaFoldDB" id="B9L0W7"/>
<dbReference type="GO" id="GO:0140662">
    <property type="term" value="F:ATP-dependent protein folding chaperone"/>
    <property type="evidence" value="ECO:0007669"/>
    <property type="project" value="InterPro"/>
</dbReference>
<feature type="coiled-coil region" evidence="6">
    <location>
        <begin position="342"/>
        <end position="371"/>
    </location>
</feature>
<reference evidence="7 8" key="1">
    <citation type="journal article" date="2009" name="PLoS ONE">
        <title>Complete genome sequence of the aerobic CO-oxidizing thermophile Thermomicrobium roseum.</title>
        <authorList>
            <person name="Wu D."/>
            <person name="Raymond J."/>
            <person name="Wu M."/>
            <person name="Chatterji S."/>
            <person name="Ren Q."/>
            <person name="Graham J.E."/>
            <person name="Bryant D.A."/>
            <person name="Robb F."/>
            <person name="Colman A."/>
            <person name="Tallon L.J."/>
            <person name="Badger J.H."/>
            <person name="Madupu R."/>
            <person name="Ward N.L."/>
            <person name="Eisen J.A."/>
        </authorList>
    </citation>
    <scope>NUCLEOTIDE SEQUENCE [LARGE SCALE GENOMIC DNA]</scope>
    <source>
        <strain evidence="8">ATCC 27502 / DSM 5159 / P-2</strain>
    </source>
</reference>
<dbReference type="HOGENOM" id="CLU_016503_3_0_0"/>
<dbReference type="PANTHER" id="PTHR45633">
    <property type="entry name" value="60 KDA HEAT SHOCK PROTEIN, MITOCHONDRIAL"/>
    <property type="match status" value="1"/>
</dbReference>
<evidence type="ECO:0000256" key="2">
    <source>
        <dbReference type="ARBA" id="ARBA00023186"/>
    </source>
</evidence>
<dbReference type="eggNOG" id="COG0459">
    <property type="taxonomic scope" value="Bacteria"/>
</dbReference>
<dbReference type="InterPro" id="IPR001844">
    <property type="entry name" value="Cpn60/GroEL"/>
</dbReference>
<evidence type="ECO:0000256" key="5">
    <source>
        <dbReference type="RuleBase" id="RU000419"/>
    </source>
</evidence>
<proteinExistence type="inferred from homology"/>
<sequence length="536" mass="58068">MTTARVRFGDTARAPLLAGCATFARLLAPTLGPLGRTVVIEQVLKPGSVEVLSTAALIARRTFRLPDPFENAGAMLLRHAVWRVYEETGDGTATTAVLAARLLRELHQLLAAGLAPTALIRALDESETLVRRTLRSLARPVDDIRDLAGLLAPLDLSPERTSEFLENLEALGPEGIVLVDPSERSEIHCELVQGVHWQSRLLAPELLPSSQARWQLVEPRIVLTDWTVSESEQLLPILEACARHRVRRLFIVAGKLEGQALALLAANLARGILEQVAAVAAPSVGLQQIRILEDLAALTGGRAIRHQAGERLEDARIGDLGSARQVTGTRWTFAILGGRGQRAAIQQRIALAEAELAAASDEDDRRRARERLARLHGTFLQVRVGAATPTERAYRLSMVERLARTIQIAQASGLLPGGGASFAVAARALADDGTSRSPEERAVFRAVRKALLEPLWTLVANAGRDPATVTTRALAVAPDLVYDVCADRWVEPWSARLLDPLGVLEAAVQTSWSLARSFLTTEVLVHRTWPASSAEP</sequence>
<comment type="similarity">
    <text evidence="1 4">Belongs to the chaperonin (HSP60) family.</text>
</comment>
<accession>B9L0W7</accession>
<dbReference type="Gene3D" id="3.50.7.10">
    <property type="entry name" value="GroEL"/>
    <property type="match status" value="1"/>
</dbReference>
<keyword evidence="6" id="KW-0175">Coiled coil</keyword>
<dbReference type="SUPFAM" id="SSF52029">
    <property type="entry name" value="GroEL apical domain-like"/>
    <property type="match status" value="1"/>
</dbReference>
<evidence type="ECO:0000256" key="3">
    <source>
        <dbReference type="ARBA" id="ARBA00023235"/>
    </source>
</evidence>
<dbReference type="Pfam" id="PF00118">
    <property type="entry name" value="Cpn60_TCP1"/>
    <property type="match status" value="2"/>
</dbReference>
<name>B9L0W7_THERP</name>
<dbReference type="InterPro" id="IPR027413">
    <property type="entry name" value="GROEL-like_equatorial_sf"/>
</dbReference>
<evidence type="ECO:0000313" key="8">
    <source>
        <dbReference type="Proteomes" id="UP000000447"/>
    </source>
</evidence>
<gene>
    <name evidence="7" type="ordered locus">trd_1677</name>
</gene>
<dbReference type="InterPro" id="IPR027409">
    <property type="entry name" value="GroEL-like_apical_dom_sf"/>
</dbReference>
<dbReference type="SUPFAM" id="SSF48592">
    <property type="entry name" value="GroEL equatorial domain-like"/>
    <property type="match status" value="1"/>
</dbReference>
<dbReference type="EMBL" id="CP001275">
    <property type="protein sequence ID" value="ACM04486.1"/>
    <property type="molecule type" value="Genomic_DNA"/>
</dbReference>
<dbReference type="GO" id="GO:0016853">
    <property type="term" value="F:isomerase activity"/>
    <property type="evidence" value="ECO:0007669"/>
    <property type="project" value="UniProtKB-KW"/>
</dbReference>
<evidence type="ECO:0000256" key="6">
    <source>
        <dbReference type="SAM" id="Coils"/>
    </source>
</evidence>
<comment type="function">
    <text evidence="5">Together with its co-chaperonin GroES, plays an essential role in assisting protein folding. The GroEL-GroES system forms a nano-cage that allows encapsulation of the non-native substrate proteins and provides a physical environment optimized to promote and accelerate protein folding.</text>
</comment>
<dbReference type="RefSeq" id="WP_015922620.1">
    <property type="nucleotide sequence ID" value="NC_011959.1"/>
</dbReference>
<keyword evidence="3" id="KW-0413">Isomerase</keyword>
<dbReference type="InterPro" id="IPR027410">
    <property type="entry name" value="TCP-1-like_intermed_sf"/>
</dbReference>
<dbReference type="Gene3D" id="3.30.260.10">
    <property type="entry name" value="TCP-1-like chaperonin intermediate domain"/>
    <property type="match status" value="1"/>
</dbReference>
<dbReference type="GO" id="GO:0005524">
    <property type="term" value="F:ATP binding"/>
    <property type="evidence" value="ECO:0007669"/>
    <property type="project" value="InterPro"/>
</dbReference>
<evidence type="ECO:0000313" key="7">
    <source>
        <dbReference type="EMBL" id="ACM04486.1"/>
    </source>
</evidence>
<evidence type="ECO:0000256" key="4">
    <source>
        <dbReference type="RuleBase" id="RU000418"/>
    </source>
</evidence>
<dbReference type="PRINTS" id="PR00298">
    <property type="entry name" value="CHAPERONIN60"/>
</dbReference>
<dbReference type="Proteomes" id="UP000000447">
    <property type="component" value="Chromosome"/>
</dbReference>
<dbReference type="KEGG" id="tro:trd_1677"/>
<evidence type="ECO:0000256" key="1">
    <source>
        <dbReference type="ARBA" id="ARBA00006607"/>
    </source>
</evidence>
<dbReference type="GO" id="GO:0042026">
    <property type="term" value="P:protein refolding"/>
    <property type="evidence" value="ECO:0007669"/>
    <property type="project" value="InterPro"/>
</dbReference>
<dbReference type="STRING" id="309801.trd_1677"/>
<protein>
    <recommendedName>
        <fullName evidence="5">60 kDa chaperonin</fullName>
    </recommendedName>
</protein>
<dbReference type="InterPro" id="IPR002423">
    <property type="entry name" value="Cpn60/GroEL/TCP-1"/>
</dbReference>
<keyword evidence="8" id="KW-1185">Reference proteome</keyword>
<comment type="subunit">
    <text evidence="5">Forms a cylinder of 14 subunits composed of two heptameric rings stacked back-to-back. Interacts with the co-chaperonin GroES.</text>
</comment>
<keyword evidence="2" id="KW-0143">Chaperone</keyword>
<dbReference type="Gene3D" id="1.10.560.10">
    <property type="entry name" value="GroEL-like equatorial domain"/>
    <property type="match status" value="1"/>
</dbReference>